<comment type="subcellular location">
    <subcellularLocation>
        <location evidence="1">Membrane</location>
    </subcellularLocation>
</comment>
<dbReference type="GO" id="GO:0016020">
    <property type="term" value="C:membrane"/>
    <property type="evidence" value="ECO:0007669"/>
    <property type="project" value="UniProtKB-SubCell"/>
</dbReference>
<evidence type="ECO:0000313" key="7">
    <source>
        <dbReference type="EMBL" id="EJW03242.1"/>
    </source>
</evidence>
<dbReference type="EMBL" id="AFBI03000042">
    <property type="protein sequence ID" value="EJW03242.1"/>
    <property type="molecule type" value="Genomic_DNA"/>
</dbReference>
<keyword evidence="2 5" id="KW-0812">Transmembrane</keyword>
<dbReference type="Pfam" id="PF01490">
    <property type="entry name" value="Aa_trans"/>
    <property type="match status" value="1"/>
</dbReference>
<dbReference type="InParanoid" id="J9DPH0"/>
<organism evidence="7 8">
    <name type="scientific">Edhazardia aedis (strain USNM 41457)</name>
    <name type="common">Microsporidian parasite</name>
    <dbReference type="NCBI Taxonomy" id="1003232"/>
    <lineage>
        <taxon>Eukaryota</taxon>
        <taxon>Fungi</taxon>
        <taxon>Fungi incertae sedis</taxon>
        <taxon>Microsporidia</taxon>
        <taxon>Edhazardia</taxon>
    </lineage>
</organism>
<keyword evidence="3 5" id="KW-1133">Transmembrane helix</keyword>
<keyword evidence="8" id="KW-1185">Reference proteome</keyword>
<protein>
    <recommendedName>
        <fullName evidence="6">Amino acid transporter transmembrane domain-containing protein</fullName>
    </recommendedName>
</protein>
<evidence type="ECO:0000256" key="4">
    <source>
        <dbReference type="ARBA" id="ARBA00023136"/>
    </source>
</evidence>
<feature type="transmembrane region" description="Helical" evidence="5">
    <location>
        <begin position="29"/>
        <end position="50"/>
    </location>
</feature>
<dbReference type="AlphaFoldDB" id="J9DPH0"/>
<evidence type="ECO:0000256" key="3">
    <source>
        <dbReference type="ARBA" id="ARBA00022989"/>
    </source>
</evidence>
<evidence type="ECO:0000256" key="1">
    <source>
        <dbReference type="ARBA" id="ARBA00004370"/>
    </source>
</evidence>
<accession>J9DPH0</accession>
<evidence type="ECO:0000313" key="8">
    <source>
        <dbReference type="Proteomes" id="UP000003163"/>
    </source>
</evidence>
<dbReference type="HOGENOM" id="CLU_2469062_0_0_1"/>
<keyword evidence="4 5" id="KW-0472">Membrane</keyword>
<feature type="domain" description="Amino acid transporter transmembrane" evidence="6">
    <location>
        <begin position="2"/>
        <end position="79"/>
    </location>
</feature>
<dbReference type="Proteomes" id="UP000003163">
    <property type="component" value="Unassembled WGS sequence"/>
</dbReference>
<evidence type="ECO:0000256" key="5">
    <source>
        <dbReference type="SAM" id="Phobius"/>
    </source>
</evidence>
<feature type="transmembrane region" description="Helical" evidence="5">
    <location>
        <begin position="59"/>
        <end position="84"/>
    </location>
</feature>
<dbReference type="OrthoDB" id="438545at2759"/>
<evidence type="ECO:0000256" key="2">
    <source>
        <dbReference type="ARBA" id="ARBA00022692"/>
    </source>
</evidence>
<sequence>MLVRYIVTILLLIFSYLVAVSGVKLGSVYGIIGSTASTSVCSILPGLLYLKAPIENKPLLWRFLAILSVVFGCVVFLTTFSYFFTIGS</sequence>
<reference evidence="8" key="2">
    <citation type="submission" date="2015-07" db="EMBL/GenBank/DDBJ databases">
        <title>Contrasting host-pathogen interactions and genome evolution in two generalist and specialist microsporidian pathogens of mosquitoes.</title>
        <authorList>
            <consortium name="The Broad Institute Genomics Platform"/>
            <consortium name="The Broad Institute Genome Sequencing Center for Infectious Disease"/>
            <person name="Cuomo C.A."/>
            <person name="Sanscrainte N.D."/>
            <person name="Goldberg J.M."/>
            <person name="Heiman D."/>
            <person name="Young S."/>
            <person name="Zeng Q."/>
            <person name="Becnel J.J."/>
            <person name="Birren B.W."/>
        </authorList>
    </citation>
    <scope>NUCLEOTIDE SEQUENCE [LARGE SCALE GENOMIC DNA]</scope>
    <source>
        <strain evidence="8">USNM 41457</strain>
    </source>
</reference>
<reference evidence="7 8" key="1">
    <citation type="submission" date="2011-08" db="EMBL/GenBank/DDBJ databases">
        <authorList>
            <person name="Liu Z.J."/>
            <person name="Shi F.L."/>
            <person name="Lu J.Q."/>
            <person name="Li M."/>
            <person name="Wang Z.L."/>
        </authorList>
    </citation>
    <scope>NUCLEOTIDE SEQUENCE [LARGE SCALE GENOMIC DNA]</scope>
    <source>
        <strain evidence="7 8">USNM 41457</strain>
    </source>
</reference>
<dbReference type="VEuPathDB" id="MicrosporidiaDB:EDEG_02410"/>
<comment type="caution">
    <text evidence="7">The sequence shown here is derived from an EMBL/GenBank/DDBJ whole genome shotgun (WGS) entry which is preliminary data.</text>
</comment>
<dbReference type="InterPro" id="IPR013057">
    <property type="entry name" value="AA_transpt_TM"/>
</dbReference>
<gene>
    <name evidence="7" type="ORF">EDEG_02410</name>
</gene>
<name>J9DPH0_EDHAE</name>
<proteinExistence type="predicted"/>
<evidence type="ECO:0000259" key="6">
    <source>
        <dbReference type="Pfam" id="PF01490"/>
    </source>
</evidence>